<gene>
    <name evidence="2" type="ORF">TUBRATIS_002170</name>
</gene>
<dbReference type="Gene3D" id="3.30.457.50">
    <property type="entry name" value="Chromosome segregation protein Spc25"/>
    <property type="match status" value="1"/>
</dbReference>
<protein>
    <submittedName>
        <fullName evidence="2">Chromosome segregation Spc25</fullName>
    </submittedName>
</protein>
<feature type="coiled-coil region" evidence="1">
    <location>
        <begin position="41"/>
        <end position="68"/>
    </location>
</feature>
<evidence type="ECO:0000313" key="2">
    <source>
        <dbReference type="EMBL" id="RVD93241.1"/>
    </source>
</evidence>
<dbReference type="VEuPathDB" id="MicrosporidiaDB:TUBRATIS_002170"/>
<sequence length="233" mass="27953">MDESIKIIEELKDQIFERLDKYIDNLRKFSINCDSKFGPQKETLSNDIERISIELEDTSSRNKTLIEECAKISLYIKEDSEGLQKELTLIQEREPFLKEKGAKLEPIKEESERIARKLELINLVYSKREEEDKIWKEKCTLQAENFRKYLGIDIKPVVKHVLKVIFYLEEECYFLINFENNPKIIDLFPIVISIEEAQLEYKRLDDFYEFCKWIRKLFSENLILLRKENLNII</sequence>
<keyword evidence="3" id="KW-1185">Reference proteome</keyword>
<reference evidence="2 3" key="1">
    <citation type="submission" date="2018-10" db="EMBL/GenBank/DDBJ databases">
        <title>Draft genome sequence of the microsporidian Tubulinosema ratisbonensis.</title>
        <authorList>
            <person name="Polonais V."/>
            <person name="Peyretaillade E."/>
            <person name="Niehus S."/>
            <person name="Wawrzyniak I."/>
            <person name="Franchet A."/>
            <person name="Gaspin C."/>
            <person name="Reichstadt M."/>
            <person name="Belser C."/>
            <person name="Labadie K."/>
            <person name="Delbac F."/>
            <person name="Ferrandon D."/>
        </authorList>
    </citation>
    <scope>NUCLEOTIDE SEQUENCE [LARGE SCALE GENOMIC DNA]</scope>
    <source>
        <strain evidence="2 3">Franzen</strain>
    </source>
</reference>
<dbReference type="EMBL" id="RCSS01000062">
    <property type="protein sequence ID" value="RVD93241.1"/>
    <property type="molecule type" value="Genomic_DNA"/>
</dbReference>
<keyword evidence="1" id="KW-0175">Coiled coil</keyword>
<accession>A0A437APR9</accession>
<evidence type="ECO:0000256" key="1">
    <source>
        <dbReference type="SAM" id="Coils"/>
    </source>
</evidence>
<dbReference type="OrthoDB" id="2198970at2759"/>
<dbReference type="STRING" id="291195.A0A437APR9"/>
<comment type="caution">
    <text evidence="2">The sequence shown here is derived from an EMBL/GenBank/DDBJ whole genome shotgun (WGS) entry which is preliminary data.</text>
</comment>
<proteinExistence type="predicted"/>
<name>A0A437APR9_9MICR</name>
<organism evidence="2 3">
    <name type="scientific">Tubulinosema ratisbonensis</name>
    <dbReference type="NCBI Taxonomy" id="291195"/>
    <lineage>
        <taxon>Eukaryota</taxon>
        <taxon>Fungi</taxon>
        <taxon>Fungi incertae sedis</taxon>
        <taxon>Microsporidia</taxon>
        <taxon>Tubulinosematoidea</taxon>
        <taxon>Tubulinosematidae</taxon>
        <taxon>Tubulinosema</taxon>
    </lineage>
</organism>
<dbReference type="Proteomes" id="UP000282876">
    <property type="component" value="Unassembled WGS sequence"/>
</dbReference>
<dbReference type="AlphaFoldDB" id="A0A437APR9"/>
<evidence type="ECO:0000313" key="3">
    <source>
        <dbReference type="Proteomes" id="UP000282876"/>
    </source>
</evidence>